<dbReference type="GO" id="GO:0020037">
    <property type="term" value="F:heme binding"/>
    <property type="evidence" value="ECO:0007669"/>
    <property type="project" value="InterPro"/>
</dbReference>
<keyword evidence="3 8" id="KW-0349">Heme</keyword>
<evidence type="ECO:0000256" key="4">
    <source>
        <dbReference type="ARBA" id="ARBA00022723"/>
    </source>
</evidence>
<comment type="cofactor">
    <cofactor evidence="1">
        <name>heme</name>
        <dbReference type="ChEBI" id="CHEBI:30413"/>
    </cofactor>
</comment>
<reference evidence="10 11" key="1">
    <citation type="journal article" date="2019" name="Environ. Microbiol.">
        <title>Species interactions and distinct microbial communities in high Arctic permafrost affected cryosols are associated with the CH4 and CO2 gas fluxes.</title>
        <authorList>
            <person name="Altshuler I."/>
            <person name="Hamel J."/>
            <person name="Turney S."/>
            <person name="Magnuson E."/>
            <person name="Levesque R."/>
            <person name="Greer C."/>
            <person name="Whyte L.G."/>
        </authorList>
    </citation>
    <scope>NUCLEOTIDE SEQUENCE [LARGE SCALE GENOMIC DNA]</scope>
    <source>
        <strain evidence="10 11">OWC5</strain>
    </source>
</reference>
<evidence type="ECO:0000256" key="6">
    <source>
        <dbReference type="ARBA" id="ARBA00023004"/>
    </source>
</evidence>
<dbReference type="FunFam" id="1.10.630.10:FF:000018">
    <property type="entry name" value="Cytochrome P450 monooxygenase"/>
    <property type="match status" value="1"/>
</dbReference>
<comment type="caution">
    <text evidence="10">The sequence shown here is derived from an EMBL/GenBank/DDBJ whole genome shotgun (WGS) entry which is preliminary data.</text>
</comment>
<dbReference type="Gene3D" id="1.10.630.10">
    <property type="entry name" value="Cytochrome P450"/>
    <property type="match status" value="1"/>
</dbReference>
<dbReference type="InterPro" id="IPR036396">
    <property type="entry name" value="Cyt_P450_sf"/>
</dbReference>
<evidence type="ECO:0000256" key="8">
    <source>
        <dbReference type="RuleBase" id="RU000461"/>
    </source>
</evidence>
<feature type="region of interest" description="Disordered" evidence="9">
    <location>
        <begin position="398"/>
        <end position="432"/>
    </location>
</feature>
<dbReference type="PANTHER" id="PTHR46696:SF1">
    <property type="entry name" value="CYTOCHROME P450 YJIB-RELATED"/>
    <property type="match status" value="1"/>
</dbReference>
<evidence type="ECO:0000256" key="5">
    <source>
        <dbReference type="ARBA" id="ARBA00023002"/>
    </source>
</evidence>
<dbReference type="SUPFAM" id="SSF48264">
    <property type="entry name" value="Cytochrome P450"/>
    <property type="match status" value="1"/>
</dbReference>
<evidence type="ECO:0000256" key="3">
    <source>
        <dbReference type="ARBA" id="ARBA00022617"/>
    </source>
</evidence>
<keyword evidence="6 8" id="KW-0408">Iron</keyword>
<proteinExistence type="inferred from homology"/>
<sequence length="432" mass="48107">MDATLHDIPTQRTCPFDPPPEYRHLRVEQPILRVKTPRGDSTWLVTRYKDIRAVLSDKRFSSDPRRPGFPSYLTGDIDPPPGFFLLMDDADHKRLRALIVGEFIGPQLEALNPLMQSVVARNMAVLESLTPPQDLITTFALPIAAQVICELLGVPYADHGFVQERTDTILDRSRSPEEQEAAVVELMGYFDQQVTLKENAPGNDLIGRLIQDPARYSQVSHDELVGLAALLLLSAYDTMAQVIGLGTVVLLQQPEQLKTFLEEPALADNFIDEMVRYLSVNHTGLPRVATTDVEIGGQLIRAGEGVVVMLNSGNRDELIYTQPDQIDIHRKARNHLGFGHGLHKCIGAHFARAELKIVFRSLFKQLPTLALTCPIDTLPFRHEMVLYGLKQLPITWTDGPRQSATEPVHSTPAQVPPNEATRRGCPYTGSPL</sequence>
<dbReference type="Proteomes" id="UP000320914">
    <property type="component" value="Unassembled WGS sequence"/>
</dbReference>
<gene>
    <name evidence="10" type="ORF">EAH74_15130</name>
</gene>
<dbReference type="RefSeq" id="WP_140679576.1">
    <property type="nucleotide sequence ID" value="NZ_RCZA01000006.1"/>
</dbReference>
<dbReference type="EMBL" id="RCZA01000006">
    <property type="protein sequence ID" value="TPG83203.1"/>
    <property type="molecule type" value="Genomic_DNA"/>
</dbReference>
<keyword evidence="5 8" id="KW-0560">Oxidoreductase</keyword>
<evidence type="ECO:0000256" key="9">
    <source>
        <dbReference type="SAM" id="MobiDB-lite"/>
    </source>
</evidence>
<comment type="similarity">
    <text evidence="2 8">Belongs to the cytochrome P450 family.</text>
</comment>
<dbReference type="GO" id="GO:0016705">
    <property type="term" value="F:oxidoreductase activity, acting on paired donors, with incorporation or reduction of molecular oxygen"/>
    <property type="evidence" value="ECO:0007669"/>
    <property type="project" value="InterPro"/>
</dbReference>
<keyword evidence="4 8" id="KW-0479">Metal-binding</keyword>
<dbReference type="InterPro" id="IPR001128">
    <property type="entry name" value="Cyt_P450"/>
</dbReference>
<protein>
    <submittedName>
        <fullName evidence="10">Cytochrome P450</fullName>
    </submittedName>
</protein>
<dbReference type="InterPro" id="IPR002397">
    <property type="entry name" value="Cyt_P450_B"/>
</dbReference>
<evidence type="ECO:0000313" key="11">
    <source>
        <dbReference type="Proteomes" id="UP000320914"/>
    </source>
</evidence>
<dbReference type="GO" id="GO:0004497">
    <property type="term" value="F:monooxygenase activity"/>
    <property type="evidence" value="ECO:0007669"/>
    <property type="project" value="UniProtKB-KW"/>
</dbReference>
<dbReference type="PROSITE" id="PS00086">
    <property type="entry name" value="CYTOCHROME_P450"/>
    <property type="match status" value="1"/>
</dbReference>
<evidence type="ECO:0000256" key="2">
    <source>
        <dbReference type="ARBA" id="ARBA00010617"/>
    </source>
</evidence>
<dbReference type="CDD" id="cd11030">
    <property type="entry name" value="CYP105-like"/>
    <property type="match status" value="1"/>
</dbReference>
<dbReference type="PANTHER" id="PTHR46696">
    <property type="entry name" value="P450, PUTATIVE (EUROFUNG)-RELATED"/>
    <property type="match status" value="1"/>
</dbReference>
<keyword evidence="7 8" id="KW-0503">Monooxygenase</keyword>
<dbReference type="InterPro" id="IPR017972">
    <property type="entry name" value="Cyt_P450_CS"/>
</dbReference>
<dbReference type="GO" id="GO:0005506">
    <property type="term" value="F:iron ion binding"/>
    <property type="evidence" value="ECO:0007669"/>
    <property type="project" value="InterPro"/>
</dbReference>
<accession>A0A502IAW6</accession>
<evidence type="ECO:0000256" key="7">
    <source>
        <dbReference type="ARBA" id="ARBA00023033"/>
    </source>
</evidence>
<organism evidence="10 11">
    <name type="scientific">Pseudomonas mandelii</name>
    <dbReference type="NCBI Taxonomy" id="75612"/>
    <lineage>
        <taxon>Bacteria</taxon>
        <taxon>Pseudomonadati</taxon>
        <taxon>Pseudomonadota</taxon>
        <taxon>Gammaproteobacteria</taxon>
        <taxon>Pseudomonadales</taxon>
        <taxon>Pseudomonadaceae</taxon>
        <taxon>Pseudomonas</taxon>
    </lineage>
</organism>
<name>A0A502IAW6_9PSED</name>
<dbReference type="PRINTS" id="PR00359">
    <property type="entry name" value="BP450"/>
</dbReference>
<dbReference type="Pfam" id="PF00067">
    <property type="entry name" value="p450"/>
    <property type="match status" value="1"/>
</dbReference>
<evidence type="ECO:0000256" key="1">
    <source>
        <dbReference type="ARBA" id="ARBA00001971"/>
    </source>
</evidence>
<evidence type="ECO:0000313" key="10">
    <source>
        <dbReference type="EMBL" id="TPG83203.1"/>
    </source>
</evidence>
<dbReference type="AlphaFoldDB" id="A0A502IAW6"/>